<feature type="transmembrane region" description="Helical" evidence="1">
    <location>
        <begin position="179"/>
        <end position="196"/>
    </location>
</feature>
<reference evidence="2" key="2">
    <citation type="journal article" date="2022" name="Sci. Rep.">
        <title>In silico prediction of the enzymes involved in the degradation of the herbicide molinate by Gulosibacter molinativorax ON4T.</title>
        <authorList>
            <person name="Lopes A.R."/>
            <person name="Bunin E."/>
            <person name="Viana A.T."/>
            <person name="Froufe H."/>
            <person name="Munoz-Merida A."/>
            <person name="Pinho D."/>
            <person name="Figueiredo J."/>
            <person name="Barroso C."/>
            <person name="Vaz-Moreira I."/>
            <person name="Bellanger X."/>
            <person name="Egas C."/>
            <person name="Nunes O.C."/>
        </authorList>
    </citation>
    <scope>NUCLEOTIDE SEQUENCE</scope>
    <source>
        <strain evidence="2">ON4</strain>
    </source>
</reference>
<keyword evidence="1" id="KW-1133">Transmembrane helix</keyword>
<evidence type="ECO:0000313" key="2">
    <source>
        <dbReference type="EMBL" id="MDJ1371274.1"/>
    </source>
</evidence>
<protein>
    <submittedName>
        <fullName evidence="2">O-antigen ligase family protein</fullName>
    </submittedName>
</protein>
<keyword evidence="1" id="KW-0472">Membrane</keyword>
<keyword evidence="1" id="KW-0812">Transmembrane</keyword>
<comment type="caution">
    <text evidence="2">The sequence shown here is derived from an EMBL/GenBank/DDBJ whole genome shotgun (WGS) entry which is preliminary data.</text>
</comment>
<feature type="transmembrane region" description="Helical" evidence="1">
    <location>
        <begin position="40"/>
        <end position="61"/>
    </location>
</feature>
<feature type="transmembrane region" description="Helical" evidence="1">
    <location>
        <begin position="354"/>
        <end position="371"/>
    </location>
</feature>
<feature type="transmembrane region" description="Helical" evidence="1">
    <location>
        <begin position="97"/>
        <end position="116"/>
    </location>
</feature>
<dbReference type="InterPro" id="IPR051533">
    <property type="entry name" value="WaaL-like"/>
</dbReference>
<keyword evidence="2" id="KW-0436">Ligase</keyword>
<reference evidence="2" key="1">
    <citation type="submission" date="2018-03" db="EMBL/GenBank/DDBJ databases">
        <authorList>
            <person name="Nunes O.C."/>
            <person name="Lopes A.R."/>
            <person name="Froufe H."/>
            <person name="Munoz-Merida A."/>
            <person name="Barroso C."/>
            <person name="Egas C."/>
        </authorList>
    </citation>
    <scope>NUCLEOTIDE SEQUENCE</scope>
    <source>
        <strain evidence="2">ON4</strain>
    </source>
</reference>
<feature type="transmembrane region" description="Helical" evidence="1">
    <location>
        <begin position="217"/>
        <end position="237"/>
    </location>
</feature>
<name>A0ABT7C7V7_9MICO</name>
<gene>
    <name evidence="2" type="ORF">C7K25_07815</name>
</gene>
<evidence type="ECO:0000313" key="3">
    <source>
        <dbReference type="Proteomes" id="UP001170379"/>
    </source>
</evidence>
<dbReference type="PANTHER" id="PTHR37422">
    <property type="entry name" value="TEICHURONIC ACID BIOSYNTHESIS PROTEIN TUAE"/>
    <property type="match status" value="1"/>
</dbReference>
<keyword evidence="3" id="KW-1185">Reference proteome</keyword>
<accession>A0ABT7C7V7</accession>
<organism evidence="2 3">
    <name type="scientific">Gulosibacter molinativorax</name>
    <dbReference type="NCBI Taxonomy" id="256821"/>
    <lineage>
        <taxon>Bacteria</taxon>
        <taxon>Bacillati</taxon>
        <taxon>Actinomycetota</taxon>
        <taxon>Actinomycetes</taxon>
        <taxon>Micrococcales</taxon>
        <taxon>Microbacteriaceae</taxon>
        <taxon>Gulosibacter</taxon>
    </lineage>
</organism>
<feature type="transmembrane region" description="Helical" evidence="1">
    <location>
        <begin position="73"/>
        <end position="91"/>
    </location>
</feature>
<dbReference type="Proteomes" id="UP001170379">
    <property type="component" value="Unassembled WGS sequence"/>
</dbReference>
<dbReference type="GO" id="GO:0016874">
    <property type="term" value="F:ligase activity"/>
    <property type="evidence" value="ECO:0007669"/>
    <property type="project" value="UniProtKB-KW"/>
</dbReference>
<evidence type="ECO:0000256" key="1">
    <source>
        <dbReference type="SAM" id="Phobius"/>
    </source>
</evidence>
<dbReference type="EMBL" id="PXVD01000011">
    <property type="protein sequence ID" value="MDJ1371274.1"/>
    <property type="molecule type" value="Genomic_DNA"/>
</dbReference>
<feature type="transmembrane region" description="Helical" evidence="1">
    <location>
        <begin position="123"/>
        <end position="142"/>
    </location>
</feature>
<sequence>MHTSETRPVSGSLIFPRGHSARIIDAVLMGCIVVRVEVPFIPAGVPFAQVALIVLLFIATFRRPIRSFERARWFPGIVVVLIAYLTIVSLVNDVDFIRRLGNIAVLFTVAGFLASGRIDIASAIKGICVALVINLALFYTGIAPDTYGGVLTGYLADKNAAGLIYGMAGLLCALTTKRIWIRVLILGAGAGALVLTDSRTSMAAYAMAIVWISFSRWSGVIYKLLIGGGLTAAFFWADANLSDVGQYEESRAGSDALRDRIDAASAAKVAETPWYGGGLGQAVVEVEDRDWFFHNSYEALLAEGGIVALAAVVGLYVVVGFGLANRNPPSFATAVVGGATLFLLLAATRLGEVFFAPIGLILLGIGLALIIEQDLFRPNQRLHPTAIVPM</sequence>
<feature type="transmembrane region" description="Helical" evidence="1">
    <location>
        <begin position="299"/>
        <end position="324"/>
    </location>
</feature>
<feature type="transmembrane region" description="Helical" evidence="1">
    <location>
        <begin position="331"/>
        <end position="348"/>
    </location>
</feature>
<proteinExistence type="predicted"/>
<dbReference type="PANTHER" id="PTHR37422:SF23">
    <property type="entry name" value="TEICHURONIC ACID BIOSYNTHESIS PROTEIN TUAE"/>
    <property type="match status" value="1"/>
</dbReference>